<dbReference type="RefSeq" id="WP_215579489.1">
    <property type="nucleotide sequence ID" value="NZ_CP073754.1"/>
</dbReference>
<accession>A0A975MKH1</accession>
<evidence type="ECO:0000256" key="6">
    <source>
        <dbReference type="ARBA" id="ARBA00022692"/>
    </source>
</evidence>
<comment type="similarity">
    <text evidence="2">Belongs to the YajC family.</text>
</comment>
<dbReference type="Pfam" id="PF02699">
    <property type="entry name" value="YajC"/>
    <property type="match status" value="1"/>
</dbReference>
<keyword evidence="6 11" id="KW-0812">Transmembrane</keyword>
<keyword evidence="7" id="KW-0653">Protein transport</keyword>
<keyword evidence="8 11" id="KW-1133">Transmembrane helix</keyword>
<comment type="subcellular location">
    <subcellularLocation>
        <location evidence="1">Cell membrane</location>
        <topology evidence="1">Single-pass membrane protein</topology>
    </subcellularLocation>
</comment>
<keyword evidence="10 11" id="KW-0472">Membrane</keyword>
<evidence type="ECO:0000256" key="5">
    <source>
        <dbReference type="ARBA" id="ARBA00022475"/>
    </source>
</evidence>
<dbReference type="GO" id="GO:0005886">
    <property type="term" value="C:plasma membrane"/>
    <property type="evidence" value="ECO:0007669"/>
    <property type="project" value="UniProtKB-SubCell"/>
</dbReference>
<evidence type="ECO:0000313" key="12">
    <source>
        <dbReference type="EMBL" id="QWF69475.1"/>
    </source>
</evidence>
<keyword evidence="5" id="KW-1003">Cell membrane</keyword>
<dbReference type="InterPro" id="IPR003849">
    <property type="entry name" value="Preprotein_translocase_YajC"/>
</dbReference>
<proteinExistence type="inferred from homology"/>
<dbReference type="PANTHER" id="PTHR33909:SF1">
    <property type="entry name" value="SEC TRANSLOCON ACCESSORY COMPLEX SUBUNIT YAJC"/>
    <property type="match status" value="1"/>
</dbReference>
<evidence type="ECO:0000256" key="7">
    <source>
        <dbReference type="ARBA" id="ARBA00022927"/>
    </source>
</evidence>
<dbReference type="EMBL" id="CP073754">
    <property type="protein sequence ID" value="QWF69475.1"/>
    <property type="molecule type" value="Genomic_DNA"/>
</dbReference>
<protein>
    <recommendedName>
        <fullName evidence="3">Sec translocon accessory complex subunit YajC</fullName>
    </recommendedName>
</protein>
<dbReference type="NCBIfam" id="TIGR00739">
    <property type="entry name" value="yajC"/>
    <property type="match status" value="1"/>
</dbReference>
<evidence type="ECO:0000256" key="9">
    <source>
        <dbReference type="ARBA" id="ARBA00023010"/>
    </source>
</evidence>
<dbReference type="GO" id="GO:0015031">
    <property type="term" value="P:protein transport"/>
    <property type="evidence" value="ECO:0007669"/>
    <property type="project" value="UniProtKB-KW"/>
</dbReference>
<evidence type="ECO:0000256" key="8">
    <source>
        <dbReference type="ARBA" id="ARBA00022989"/>
    </source>
</evidence>
<gene>
    <name evidence="12" type="primary">yajC</name>
    <name evidence="12" type="ORF">KEF85_08775</name>
</gene>
<name>A0A975MKH1_9GAMM</name>
<keyword evidence="9" id="KW-0811">Translocation</keyword>
<evidence type="ECO:0000256" key="11">
    <source>
        <dbReference type="SAM" id="Phobius"/>
    </source>
</evidence>
<organism evidence="12 13">
    <name type="scientific">Methylomonas paludis</name>
    <dbReference type="NCBI Taxonomy" id="1173101"/>
    <lineage>
        <taxon>Bacteria</taxon>
        <taxon>Pseudomonadati</taxon>
        <taxon>Pseudomonadota</taxon>
        <taxon>Gammaproteobacteria</taxon>
        <taxon>Methylococcales</taxon>
        <taxon>Methylococcaceae</taxon>
        <taxon>Methylomonas</taxon>
    </lineage>
</organism>
<evidence type="ECO:0000256" key="10">
    <source>
        <dbReference type="ARBA" id="ARBA00023136"/>
    </source>
</evidence>
<dbReference type="KEGG" id="mpad:KEF85_08775"/>
<evidence type="ECO:0000256" key="1">
    <source>
        <dbReference type="ARBA" id="ARBA00004162"/>
    </source>
</evidence>
<sequence>MSFFISDALAQAAPAAQQPGFEGMLFPLGILVFFYFLFIRPQAKRSKEQKQLLATLNKGTEVVTTGGILGKVIELDDNFVKLEVSDNIFIQVQRHAIANLMPKGTYKAALNIKKPKI</sequence>
<keyword evidence="13" id="KW-1185">Reference proteome</keyword>
<keyword evidence="4" id="KW-0813">Transport</keyword>
<dbReference type="PRINTS" id="PR01853">
    <property type="entry name" value="YAJCTRNLCASE"/>
</dbReference>
<evidence type="ECO:0000256" key="3">
    <source>
        <dbReference type="ARBA" id="ARBA00014962"/>
    </source>
</evidence>
<dbReference type="SMART" id="SM01323">
    <property type="entry name" value="YajC"/>
    <property type="match status" value="1"/>
</dbReference>
<evidence type="ECO:0000256" key="4">
    <source>
        <dbReference type="ARBA" id="ARBA00022448"/>
    </source>
</evidence>
<dbReference type="AlphaFoldDB" id="A0A975MKH1"/>
<dbReference type="Proteomes" id="UP000676649">
    <property type="component" value="Chromosome"/>
</dbReference>
<feature type="transmembrane region" description="Helical" evidence="11">
    <location>
        <begin position="25"/>
        <end position="43"/>
    </location>
</feature>
<evidence type="ECO:0000256" key="2">
    <source>
        <dbReference type="ARBA" id="ARBA00006742"/>
    </source>
</evidence>
<evidence type="ECO:0000313" key="13">
    <source>
        <dbReference type="Proteomes" id="UP000676649"/>
    </source>
</evidence>
<reference evidence="12" key="1">
    <citation type="submission" date="2021-04" db="EMBL/GenBank/DDBJ databases">
        <title>Draft genome sequence data of methanotrophic Methylovulum sp. strain S1L and Methylomonas sp. strain S2AM isolated from boreal lake water columns.</title>
        <authorList>
            <person name="Rissanen A.J."/>
            <person name="Mangayil R."/>
            <person name="Svenning M.M."/>
            <person name="Khanongnuch R."/>
        </authorList>
    </citation>
    <scope>NUCLEOTIDE SEQUENCE</scope>
    <source>
        <strain evidence="12">S2AM</strain>
    </source>
</reference>
<dbReference type="PANTHER" id="PTHR33909">
    <property type="entry name" value="SEC TRANSLOCON ACCESSORY COMPLEX SUBUNIT YAJC"/>
    <property type="match status" value="1"/>
</dbReference>